<evidence type="ECO:0000256" key="1">
    <source>
        <dbReference type="SAM" id="MobiDB-lite"/>
    </source>
</evidence>
<feature type="region of interest" description="Disordered" evidence="1">
    <location>
        <begin position="1"/>
        <end position="118"/>
    </location>
</feature>
<dbReference type="GeneID" id="9803669"/>
<evidence type="ECO:0000313" key="2">
    <source>
        <dbReference type="EMBL" id="KAF1747279.1"/>
    </source>
</evidence>
<feature type="compositionally biased region" description="Polar residues" evidence="1">
    <location>
        <begin position="1"/>
        <end position="11"/>
    </location>
</feature>
<dbReference type="KEGG" id="crq:GCK72_023741"/>
<dbReference type="Proteomes" id="UP000483820">
    <property type="component" value="Chromosome X"/>
</dbReference>
<comment type="caution">
    <text evidence="2">The sequence shown here is derived from an EMBL/GenBank/DDBJ whole genome shotgun (WGS) entry which is preliminary data.</text>
</comment>
<protein>
    <submittedName>
        <fullName evidence="2">Uncharacterized protein</fullName>
    </submittedName>
</protein>
<proteinExistence type="predicted"/>
<dbReference type="EMBL" id="WUAV01000006">
    <property type="protein sequence ID" value="KAF1747279.1"/>
    <property type="molecule type" value="Genomic_DNA"/>
</dbReference>
<feature type="compositionally biased region" description="Acidic residues" evidence="1">
    <location>
        <begin position="81"/>
        <end position="101"/>
    </location>
</feature>
<reference evidence="2 3" key="1">
    <citation type="submission" date="2019-12" db="EMBL/GenBank/DDBJ databases">
        <title>Chromosome-level assembly of the Caenorhabditis remanei genome.</title>
        <authorList>
            <person name="Teterina A.A."/>
            <person name="Willis J.H."/>
            <person name="Phillips P.C."/>
        </authorList>
    </citation>
    <scope>NUCLEOTIDE SEQUENCE [LARGE SCALE GENOMIC DNA]</scope>
    <source>
        <strain evidence="2 3">PX506</strain>
        <tissue evidence="2">Whole organism</tissue>
    </source>
</reference>
<sequence>MALTTSSSTPAPMNRPAENGRNMFRPPFQIQMVPFHGFAARSGPIQRALERMREAEGAGPSPPVQQPDAEGQEEVGRGEEDRESVEEDNEDAEEDEDDEDENLMRQMRSAPRPPPSQFDRFQRWIQIGFFQAAIETFTERSGTENVEEVRKNAEKTMLELIAKSGELYMPDINGKPLCGTPKMIRELKRMSKHVDYFRDLLKKFLEEFDGSPLRVSRLRRATGFMKGIMTFDKSPGIYVYNNPKTPAPNNYDLDIEIFEVNAQLFLEYLRTYWRPQLLNAY</sequence>
<dbReference type="CTD" id="9803669"/>
<dbReference type="RefSeq" id="XP_053579094.1">
    <property type="nucleotide sequence ID" value="XM_053735528.1"/>
</dbReference>
<accession>A0A6A5FY33</accession>
<dbReference type="AlphaFoldDB" id="A0A6A5FY33"/>
<evidence type="ECO:0000313" key="3">
    <source>
        <dbReference type="Proteomes" id="UP000483820"/>
    </source>
</evidence>
<gene>
    <name evidence="2" type="ORF">GCK72_023741</name>
</gene>
<organism evidence="2 3">
    <name type="scientific">Caenorhabditis remanei</name>
    <name type="common">Caenorhabditis vulgaris</name>
    <dbReference type="NCBI Taxonomy" id="31234"/>
    <lineage>
        <taxon>Eukaryota</taxon>
        <taxon>Metazoa</taxon>
        <taxon>Ecdysozoa</taxon>
        <taxon>Nematoda</taxon>
        <taxon>Chromadorea</taxon>
        <taxon>Rhabditida</taxon>
        <taxon>Rhabditina</taxon>
        <taxon>Rhabditomorpha</taxon>
        <taxon>Rhabditoidea</taxon>
        <taxon>Rhabditidae</taxon>
        <taxon>Peloderinae</taxon>
        <taxon>Caenorhabditis</taxon>
    </lineage>
</organism>
<name>A0A6A5FY33_CAERE</name>